<evidence type="ECO:0000313" key="21">
    <source>
        <dbReference type="EMBL" id="KAL2805014.1"/>
    </source>
</evidence>
<evidence type="ECO:0000256" key="16">
    <source>
        <dbReference type="ARBA" id="ARBA00074065"/>
    </source>
</evidence>
<organism evidence="21 22">
    <name type="scientific">Daubentonia madagascariensis</name>
    <name type="common">Aye-aye</name>
    <name type="synonym">Sciurus madagascariensis</name>
    <dbReference type="NCBI Taxonomy" id="31869"/>
    <lineage>
        <taxon>Eukaryota</taxon>
        <taxon>Metazoa</taxon>
        <taxon>Chordata</taxon>
        <taxon>Craniata</taxon>
        <taxon>Vertebrata</taxon>
        <taxon>Euteleostomi</taxon>
        <taxon>Mammalia</taxon>
        <taxon>Eutheria</taxon>
        <taxon>Euarchontoglires</taxon>
        <taxon>Primates</taxon>
        <taxon>Strepsirrhini</taxon>
        <taxon>Chiromyiformes</taxon>
        <taxon>Daubentoniidae</taxon>
        <taxon>Daubentonia</taxon>
    </lineage>
</organism>
<dbReference type="CDD" id="cd16087">
    <property type="entry name" value="IgV_CD86"/>
    <property type="match status" value="1"/>
</dbReference>
<evidence type="ECO:0000256" key="18">
    <source>
        <dbReference type="SAM" id="Phobius"/>
    </source>
</evidence>
<keyword evidence="12" id="KW-0325">Glycoprotein</keyword>
<evidence type="ECO:0000256" key="4">
    <source>
        <dbReference type="ARBA" id="ARBA00022729"/>
    </source>
</evidence>
<comment type="function">
    <text evidence="14">Receptor involved in the costimulatory signal essential for T-lymphocyte proliferation and interleukin-2 production, by binding CD28 or CTLA-4. May play a critical role in the early events of T-cell activation and costimulation of naive T-cells, such as deciding between immunity and anergy that is made by T-cells within 24 hours after activation. Also involved in the regulation of B cells function, plays a role in regulating the level of IgG(1) produced. Upon CD40 engagement, activates NF-kappa-B signaling pathway via phospholipase C and protein kinase C activation.</text>
</comment>
<feature type="chain" id="PRO_5044879612" description="T-lymphocyte activation antigen CD86" evidence="19">
    <location>
        <begin position="26"/>
        <end position="329"/>
    </location>
</feature>
<evidence type="ECO:0000256" key="17">
    <source>
        <dbReference type="ARBA" id="ARBA00078929"/>
    </source>
</evidence>
<name>A0ABD2F7Z8_DAUMA</name>
<keyword evidence="10" id="KW-1015">Disulfide bond</keyword>
<dbReference type="FunFam" id="2.60.40.10:FF:000582">
    <property type="entry name" value="T-lymphocyte activation antigen CD86"/>
    <property type="match status" value="1"/>
</dbReference>
<keyword evidence="13" id="KW-0393">Immunoglobulin domain</keyword>
<evidence type="ECO:0000313" key="22">
    <source>
        <dbReference type="Proteomes" id="UP001610411"/>
    </source>
</evidence>
<keyword evidence="7 18" id="KW-1133">Transmembrane helix</keyword>
<dbReference type="SMART" id="SM00406">
    <property type="entry name" value="IGv"/>
    <property type="match status" value="1"/>
</dbReference>
<evidence type="ECO:0000256" key="3">
    <source>
        <dbReference type="ARBA" id="ARBA00022692"/>
    </source>
</evidence>
<dbReference type="GO" id="GO:0002250">
    <property type="term" value="P:adaptive immune response"/>
    <property type="evidence" value="ECO:0007669"/>
    <property type="project" value="UniProtKB-KW"/>
</dbReference>
<dbReference type="Pfam" id="PF07686">
    <property type="entry name" value="V-set"/>
    <property type="match status" value="1"/>
</dbReference>
<gene>
    <name evidence="21" type="ORF">WCI35_001508</name>
</gene>
<dbReference type="GO" id="GO:0007165">
    <property type="term" value="P:signal transduction"/>
    <property type="evidence" value="ECO:0007669"/>
    <property type="project" value="UniProtKB-ARBA"/>
</dbReference>
<dbReference type="Gene3D" id="2.60.40.10">
    <property type="entry name" value="Immunoglobulins"/>
    <property type="match status" value="2"/>
</dbReference>
<keyword evidence="2" id="KW-1003">Cell membrane</keyword>
<keyword evidence="3 18" id="KW-0812">Transmembrane</keyword>
<reference evidence="21 22" key="1">
    <citation type="journal article" date="2024" name="G3 (Bethesda)">
        <title>A hybrid genome assembly of the endangered aye-aye (Daubentonia madagascariensis).</title>
        <authorList>
            <person name="Versoza C.J."/>
            <person name="Pfeifer S.P."/>
        </authorList>
    </citation>
    <scope>NUCLEOTIDE SEQUENCE [LARGE SCALE GENOMIC DNA]</scope>
    <source>
        <strain evidence="21">6821</strain>
    </source>
</reference>
<accession>A0ABD2F7Z8</accession>
<dbReference type="InterPro" id="IPR013106">
    <property type="entry name" value="Ig_V-set"/>
</dbReference>
<keyword evidence="11" id="KW-0675">Receptor</keyword>
<feature type="domain" description="Ig-like" evidence="20">
    <location>
        <begin position="33"/>
        <end position="127"/>
    </location>
</feature>
<comment type="subcellular location">
    <subcellularLocation>
        <location evidence="1">Cell membrane</location>
        <topology evidence="1">Single-pass type I membrane protein</topology>
    </subcellularLocation>
</comment>
<keyword evidence="22" id="KW-1185">Reference proteome</keyword>
<dbReference type="PANTHER" id="PTHR25466">
    <property type="entry name" value="T-LYMPHOCYTE ACTIVATION ANTIGEN"/>
    <property type="match status" value="1"/>
</dbReference>
<dbReference type="FunFam" id="2.60.40.10:FF:000765">
    <property type="entry name" value="CD86 isoform 1"/>
    <property type="match status" value="1"/>
</dbReference>
<evidence type="ECO:0000256" key="9">
    <source>
        <dbReference type="ARBA" id="ARBA00023136"/>
    </source>
</evidence>
<sequence>MDPRCTMGLSNIFLVVSFLLSGVASLKIQAYFNETADLPCPFTNSQNLSLGELVVFWQNQEMSVLYELYLGKEKPDNVDPKYMGRTSFDWDNWTLRLHNIQIKDKGSYQCFIHHKKPKGLVSIYQMSSDLSVLANFSQPVMSISNITENLSRNLTCSSIQGYPEPKKMSFLLKTENSTIVYDGDMQKSQDNVTELYNVSISLSVSLPEATSNMTILCVLQTEPMKTQFFSSPYYIAPKDPPPPDYISWIATAAPALIIVCGIMIGCKQKKQQQQPGVSRECETIKMDREESEQIKKRVEIHVPKRSDEEIQCVVHSLKIPSDDKSATHF</sequence>
<evidence type="ECO:0000256" key="1">
    <source>
        <dbReference type="ARBA" id="ARBA00004251"/>
    </source>
</evidence>
<evidence type="ECO:0000256" key="2">
    <source>
        <dbReference type="ARBA" id="ARBA00022475"/>
    </source>
</evidence>
<keyword evidence="4 19" id="KW-0732">Signal</keyword>
<evidence type="ECO:0000256" key="6">
    <source>
        <dbReference type="ARBA" id="ARBA00022859"/>
    </source>
</evidence>
<dbReference type="Proteomes" id="UP001610411">
    <property type="component" value="Unassembled WGS sequence"/>
</dbReference>
<protein>
    <recommendedName>
        <fullName evidence="16">T-lymphocyte activation antigen CD86</fullName>
    </recommendedName>
    <alternativeName>
        <fullName evidence="17">Activation B7-2 antigen</fullName>
    </alternativeName>
</protein>
<evidence type="ECO:0000256" key="14">
    <source>
        <dbReference type="ARBA" id="ARBA00060284"/>
    </source>
</evidence>
<evidence type="ECO:0000256" key="5">
    <source>
        <dbReference type="ARBA" id="ARBA00022843"/>
    </source>
</evidence>
<dbReference type="InterPro" id="IPR051713">
    <property type="entry name" value="T-cell_Activation_Regulation"/>
</dbReference>
<evidence type="ECO:0000256" key="11">
    <source>
        <dbReference type="ARBA" id="ARBA00023170"/>
    </source>
</evidence>
<comment type="subunit">
    <text evidence="15">Homodimer. Interacts with MARCH8. Interacts (via cytoplasmic domain) with PHB1 and PHB2; the interactions increases after priming with CD40. Interacts with CD28.</text>
</comment>
<keyword evidence="6" id="KW-0391">Immunity</keyword>
<evidence type="ECO:0000256" key="7">
    <source>
        <dbReference type="ARBA" id="ARBA00022989"/>
    </source>
</evidence>
<dbReference type="PANTHER" id="PTHR25466:SF2">
    <property type="entry name" value="T-LYMPHOCYTE ACTIVATION ANTIGEN CD86"/>
    <property type="match status" value="1"/>
</dbReference>
<evidence type="ECO:0000256" key="15">
    <source>
        <dbReference type="ARBA" id="ARBA00062369"/>
    </source>
</evidence>
<dbReference type="InterPro" id="IPR037677">
    <property type="entry name" value="CD86_IgV"/>
</dbReference>
<dbReference type="AlphaFoldDB" id="A0ABD2F7Z8"/>
<dbReference type="PROSITE" id="PS50835">
    <property type="entry name" value="IG_LIKE"/>
    <property type="match status" value="1"/>
</dbReference>
<evidence type="ECO:0000256" key="10">
    <source>
        <dbReference type="ARBA" id="ARBA00023157"/>
    </source>
</evidence>
<evidence type="ECO:0000256" key="8">
    <source>
        <dbReference type="ARBA" id="ARBA00023130"/>
    </source>
</evidence>
<dbReference type="InterPro" id="IPR007110">
    <property type="entry name" value="Ig-like_dom"/>
</dbReference>
<keyword evidence="9 18" id="KW-0472">Membrane</keyword>
<keyword evidence="5" id="KW-0832">Ubl conjugation</keyword>
<dbReference type="EMBL" id="JBFSEQ010000001">
    <property type="protein sequence ID" value="KAL2805014.1"/>
    <property type="molecule type" value="Genomic_DNA"/>
</dbReference>
<evidence type="ECO:0000256" key="13">
    <source>
        <dbReference type="ARBA" id="ARBA00023319"/>
    </source>
</evidence>
<evidence type="ECO:0000259" key="20">
    <source>
        <dbReference type="PROSITE" id="PS50835"/>
    </source>
</evidence>
<feature type="signal peptide" evidence="19">
    <location>
        <begin position="1"/>
        <end position="25"/>
    </location>
</feature>
<dbReference type="GO" id="GO:0008284">
    <property type="term" value="P:positive regulation of cell population proliferation"/>
    <property type="evidence" value="ECO:0007669"/>
    <property type="project" value="UniProtKB-ARBA"/>
</dbReference>
<dbReference type="InterPro" id="IPR013783">
    <property type="entry name" value="Ig-like_fold"/>
</dbReference>
<feature type="transmembrane region" description="Helical" evidence="18">
    <location>
        <begin position="245"/>
        <end position="266"/>
    </location>
</feature>
<dbReference type="InterPro" id="IPR036179">
    <property type="entry name" value="Ig-like_dom_sf"/>
</dbReference>
<evidence type="ECO:0000256" key="12">
    <source>
        <dbReference type="ARBA" id="ARBA00023180"/>
    </source>
</evidence>
<evidence type="ECO:0000256" key="19">
    <source>
        <dbReference type="SAM" id="SignalP"/>
    </source>
</evidence>
<proteinExistence type="predicted"/>
<dbReference type="SUPFAM" id="SSF48726">
    <property type="entry name" value="Immunoglobulin"/>
    <property type="match status" value="1"/>
</dbReference>
<keyword evidence="8" id="KW-1064">Adaptive immunity</keyword>
<dbReference type="GO" id="GO:0046649">
    <property type="term" value="P:lymphocyte activation"/>
    <property type="evidence" value="ECO:0007669"/>
    <property type="project" value="UniProtKB-ARBA"/>
</dbReference>
<dbReference type="GO" id="GO:0005886">
    <property type="term" value="C:plasma membrane"/>
    <property type="evidence" value="ECO:0007669"/>
    <property type="project" value="UniProtKB-SubCell"/>
</dbReference>
<comment type="caution">
    <text evidence="21">The sequence shown here is derived from an EMBL/GenBank/DDBJ whole genome shotgun (WGS) entry which is preliminary data.</text>
</comment>